<keyword evidence="3" id="KW-1185">Reference proteome</keyword>
<evidence type="ECO:0000313" key="3">
    <source>
        <dbReference type="Proteomes" id="UP000274271"/>
    </source>
</evidence>
<name>A0A3P1CQ43_9BACT</name>
<protein>
    <submittedName>
        <fullName evidence="2">Putative toxin-antitoxin system toxin component, PIN family</fullName>
    </submittedName>
</protein>
<evidence type="ECO:0000259" key="1">
    <source>
        <dbReference type="SMART" id="SM00670"/>
    </source>
</evidence>
<dbReference type="AlphaFoldDB" id="A0A3P1CQ43"/>
<organism evidence="2 3">
    <name type="scientific">Larkinella knui</name>
    <dbReference type="NCBI Taxonomy" id="2025310"/>
    <lineage>
        <taxon>Bacteria</taxon>
        <taxon>Pseudomonadati</taxon>
        <taxon>Bacteroidota</taxon>
        <taxon>Cytophagia</taxon>
        <taxon>Cytophagales</taxon>
        <taxon>Spirosomataceae</taxon>
        <taxon>Larkinella</taxon>
    </lineage>
</organism>
<dbReference type="SUPFAM" id="SSF88723">
    <property type="entry name" value="PIN domain-like"/>
    <property type="match status" value="1"/>
</dbReference>
<gene>
    <name evidence="2" type="ORF">EHT87_12610</name>
</gene>
<dbReference type="InterPro" id="IPR002850">
    <property type="entry name" value="PIN_toxin-like"/>
</dbReference>
<dbReference type="PANTHER" id="PTHR34610">
    <property type="entry name" value="SSL7007 PROTEIN"/>
    <property type="match status" value="1"/>
</dbReference>
<dbReference type="RefSeq" id="WP_124906973.1">
    <property type="nucleotide sequence ID" value="NZ_RQJP01000002.1"/>
</dbReference>
<accession>A0A3P1CQ43</accession>
<dbReference type="OrthoDB" id="595154at2"/>
<comment type="caution">
    <text evidence="2">The sequence shown here is derived from an EMBL/GenBank/DDBJ whole genome shotgun (WGS) entry which is preliminary data.</text>
</comment>
<dbReference type="PANTHER" id="PTHR34610:SF3">
    <property type="entry name" value="SSL7007 PROTEIN"/>
    <property type="match status" value="1"/>
</dbReference>
<dbReference type="Proteomes" id="UP000274271">
    <property type="component" value="Unassembled WGS sequence"/>
</dbReference>
<dbReference type="Pfam" id="PF13470">
    <property type="entry name" value="PIN_3"/>
    <property type="match status" value="1"/>
</dbReference>
<evidence type="ECO:0000313" key="2">
    <source>
        <dbReference type="EMBL" id="RRB15369.1"/>
    </source>
</evidence>
<reference evidence="2 3" key="1">
    <citation type="submission" date="2018-11" db="EMBL/GenBank/DDBJ databases">
        <authorList>
            <person name="Zhou Z."/>
            <person name="Wang G."/>
        </authorList>
    </citation>
    <scope>NUCLEOTIDE SEQUENCE [LARGE SCALE GENOMIC DNA]</scope>
    <source>
        <strain evidence="2 3">KCTC42998</strain>
    </source>
</reference>
<dbReference type="NCBIfam" id="TIGR00305">
    <property type="entry name" value="putative toxin-antitoxin system toxin component, PIN family"/>
    <property type="match status" value="1"/>
</dbReference>
<dbReference type="InterPro" id="IPR029060">
    <property type="entry name" value="PIN-like_dom_sf"/>
</dbReference>
<sequence>MQKLVIDTNILVSALISRSYPARIVDDVLLEKKAVLVLSEAIWQEYVEVLNRAKFARFSDFKKNAEILLLRLDELAEKVAPTEKLTLIKDSDDNKFLEVAVAAQAHYLITGNSNDFTFNRIRSTQIVSPKEYWENYVTEQ</sequence>
<dbReference type="EMBL" id="RQJP01000002">
    <property type="protein sequence ID" value="RRB15369.1"/>
    <property type="molecule type" value="Genomic_DNA"/>
</dbReference>
<feature type="domain" description="PIN" evidence="1">
    <location>
        <begin position="2"/>
        <end position="117"/>
    </location>
</feature>
<proteinExistence type="predicted"/>
<dbReference type="InterPro" id="IPR002716">
    <property type="entry name" value="PIN_dom"/>
</dbReference>
<dbReference type="SMART" id="SM00670">
    <property type="entry name" value="PINc"/>
    <property type="match status" value="1"/>
</dbReference>